<dbReference type="FunFam" id="1.10.10.10:FF:000001">
    <property type="entry name" value="LysR family transcriptional regulator"/>
    <property type="match status" value="1"/>
</dbReference>
<dbReference type="PANTHER" id="PTHR30419">
    <property type="entry name" value="HTH-TYPE TRANSCRIPTIONAL REGULATOR YBHD"/>
    <property type="match status" value="1"/>
</dbReference>
<evidence type="ECO:0000256" key="4">
    <source>
        <dbReference type="ARBA" id="ARBA00023163"/>
    </source>
</evidence>
<dbReference type="GO" id="GO:0005829">
    <property type="term" value="C:cytosol"/>
    <property type="evidence" value="ECO:0007669"/>
    <property type="project" value="TreeGrafter"/>
</dbReference>
<reference evidence="6 7" key="1">
    <citation type="journal article" date="2009" name="Stand. Genomic Sci.">
        <title>Complete genome sequence of Stackebrandtia nassauensis type strain (LLR-40K-21).</title>
        <authorList>
            <person name="Munk C."/>
            <person name="Lapidus A."/>
            <person name="Copeland A."/>
            <person name="Jando M."/>
            <person name="Mayilraj S."/>
            <person name="Glavina Del Rio T."/>
            <person name="Nolan M."/>
            <person name="Chen F."/>
            <person name="Lucas S."/>
            <person name="Tice H."/>
            <person name="Cheng J.F."/>
            <person name="Han C."/>
            <person name="Detter J.C."/>
            <person name="Bruce D."/>
            <person name="Goodwin L."/>
            <person name="Chain P."/>
            <person name="Pitluck S."/>
            <person name="Goker M."/>
            <person name="Ovchinikova G."/>
            <person name="Pati A."/>
            <person name="Ivanova N."/>
            <person name="Mavromatis K."/>
            <person name="Chen A."/>
            <person name="Palaniappan K."/>
            <person name="Land M."/>
            <person name="Hauser L."/>
            <person name="Chang Y.J."/>
            <person name="Jeffries C.D."/>
            <person name="Bristow J."/>
            <person name="Eisen J.A."/>
            <person name="Markowitz V."/>
            <person name="Hugenholtz P."/>
            <person name="Kyrpides N.C."/>
            <person name="Klenk H.P."/>
        </authorList>
    </citation>
    <scope>NUCLEOTIDE SEQUENCE [LARGE SCALE GENOMIC DNA]</scope>
    <source>
        <strain evidence="7">DSM 44728 / CIP 108903 / NRRL B-16338 / NBRC 102104 / LLR-40K-21</strain>
    </source>
</reference>
<dbReference type="OrthoDB" id="3181812at2"/>
<dbReference type="SUPFAM" id="SSF46785">
    <property type="entry name" value="Winged helix' DNA-binding domain"/>
    <property type="match status" value="1"/>
</dbReference>
<keyword evidence="4" id="KW-0804">Transcription</keyword>
<dbReference type="AlphaFoldDB" id="D3Q8M7"/>
<dbReference type="InterPro" id="IPR036388">
    <property type="entry name" value="WH-like_DNA-bd_sf"/>
</dbReference>
<dbReference type="Pfam" id="PF03466">
    <property type="entry name" value="LysR_substrate"/>
    <property type="match status" value="1"/>
</dbReference>
<dbReference type="KEGG" id="sna:Snas_4828"/>
<dbReference type="CDD" id="cd05466">
    <property type="entry name" value="PBP2_LTTR_substrate"/>
    <property type="match status" value="1"/>
</dbReference>
<evidence type="ECO:0000313" key="6">
    <source>
        <dbReference type="EMBL" id="ADD44469.1"/>
    </source>
</evidence>
<evidence type="ECO:0000256" key="2">
    <source>
        <dbReference type="ARBA" id="ARBA00023015"/>
    </source>
</evidence>
<evidence type="ECO:0000259" key="5">
    <source>
        <dbReference type="PROSITE" id="PS50931"/>
    </source>
</evidence>
<dbReference type="GO" id="GO:0003700">
    <property type="term" value="F:DNA-binding transcription factor activity"/>
    <property type="evidence" value="ECO:0007669"/>
    <property type="project" value="InterPro"/>
</dbReference>
<dbReference type="InterPro" id="IPR005119">
    <property type="entry name" value="LysR_subst-bd"/>
</dbReference>
<dbReference type="InterPro" id="IPR000847">
    <property type="entry name" value="LysR_HTH_N"/>
</dbReference>
<dbReference type="Gene3D" id="1.10.10.10">
    <property type="entry name" value="Winged helix-like DNA-binding domain superfamily/Winged helix DNA-binding domain"/>
    <property type="match status" value="1"/>
</dbReference>
<protein>
    <submittedName>
        <fullName evidence="6">Transcriptional regulator, LysR family</fullName>
    </submittedName>
</protein>
<keyword evidence="7" id="KW-1185">Reference proteome</keyword>
<keyword evidence="2" id="KW-0805">Transcription regulation</keyword>
<comment type="similarity">
    <text evidence="1">Belongs to the LysR transcriptional regulatory family.</text>
</comment>
<organism evidence="6 7">
    <name type="scientific">Stackebrandtia nassauensis (strain DSM 44728 / CIP 108903 / NRRL B-16338 / NBRC 102104 / LLR-40K-21)</name>
    <dbReference type="NCBI Taxonomy" id="446470"/>
    <lineage>
        <taxon>Bacteria</taxon>
        <taxon>Bacillati</taxon>
        <taxon>Actinomycetota</taxon>
        <taxon>Actinomycetes</taxon>
        <taxon>Glycomycetales</taxon>
        <taxon>Glycomycetaceae</taxon>
        <taxon>Stackebrandtia</taxon>
    </lineage>
</organism>
<evidence type="ECO:0000256" key="3">
    <source>
        <dbReference type="ARBA" id="ARBA00023125"/>
    </source>
</evidence>
<name>D3Q8M7_STANL</name>
<dbReference type="PROSITE" id="PS50931">
    <property type="entry name" value="HTH_LYSR"/>
    <property type="match status" value="1"/>
</dbReference>
<dbReference type="InterPro" id="IPR050950">
    <property type="entry name" value="HTH-type_LysR_regulators"/>
</dbReference>
<accession>D3Q8M7</accession>
<dbReference type="eggNOG" id="COG0583">
    <property type="taxonomic scope" value="Bacteria"/>
</dbReference>
<evidence type="ECO:0000313" key="7">
    <source>
        <dbReference type="Proteomes" id="UP000000844"/>
    </source>
</evidence>
<dbReference type="Proteomes" id="UP000000844">
    <property type="component" value="Chromosome"/>
</dbReference>
<evidence type="ECO:0000256" key="1">
    <source>
        <dbReference type="ARBA" id="ARBA00009437"/>
    </source>
</evidence>
<dbReference type="GO" id="GO:0003677">
    <property type="term" value="F:DNA binding"/>
    <property type="evidence" value="ECO:0007669"/>
    <property type="project" value="UniProtKB-KW"/>
</dbReference>
<sequence>MDVRQLEYFLAVVDNGGFNRAAKALYLAQPSLSQAIRTLERDLGSMLFHRIGRGVVLTEAGRALVEPARQAVRSLELARASIGSVTGLRTGRVDIAAMPSQAVEPLSGMVERFSHRHPGMSVSIKSAPWPRVVTEMVHTGIAELGLLAAPEPVVDADLKVHDLGRHRFVLISAPDGPFAPGTVVTPAKLSGQRVIAGQPGTGMRRYIDDLKADGLDLTIAVETEHREAILPLVLRGVGSAVLTEAWTTLAEKSGALVLELEPAAYLHVALVSRADRLTPAAAEFLKIATDG</sequence>
<keyword evidence="3" id="KW-0238">DNA-binding</keyword>
<dbReference type="RefSeq" id="WP_013020040.1">
    <property type="nucleotide sequence ID" value="NC_013947.1"/>
</dbReference>
<gene>
    <name evidence="6" type="ordered locus">Snas_4828</name>
</gene>
<feature type="domain" description="HTH lysR-type" evidence="5">
    <location>
        <begin position="1"/>
        <end position="58"/>
    </location>
</feature>
<dbReference type="InterPro" id="IPR036390">
    <property type="entry name" value="WH_DNA-bd_sf"/>
</dbReference>
<dbReference type="EMBL" id="CP001778">
    <property type="protein sequence ID" value="ADD44469.1"/>
    <property type="molecule type" value="Genomic_DNA"/>
</dbReference>
<dbReference type="SUPFAM" id="SSF53850">
    <property type="entry name" value="Periplasmic binding protein-like II"/>
    <property type="match status" value="1"/>
</dbReference>
<dbReference type="Gene3D" id="3.40.190.290">
    <property type="match status" value="1"/>
</dbReference>
<dbReference type="Pfam" id="PF00126">
    <property type="entry name" value="HTH_1"/>
    <property type="match status" value="1"/>
</dbReference>
<dbReference type="STRING" id="446470.Snas_4828"/>
<proteinExistence type="inferred from homology"/>
<dbReference type="HOGENOM" id="CLU_039613_6_4_11"/>
<dbReference type="PRINTS" id="PR00039">
    <property type="entry name" value="HTHLYSR"/>
</dbReference>